<reference evidence="5 6" key="1">
    <citation type="submission" date="2019-06" db="EMBL/GenBank/DDBJ databases">
        <title>A chromosomal-level reference genome of Carpinus fangiana (Coryloideae, Betulaceae).</title>
        <authorList>
            <person name="Yang X."/>
            <person name="Wang Z."/>
            <person name="Zhang L."/>
            <person name="Hao G."/>
            <person name="Liu J."/>
            <person name="Yang Y."/>
        </authorList>
    </citation>
    <scope>NUCLEOTIDE SEQUENCE [LARGE SCALE GENOMIC DNA]</scope>
    <source>
        <strain evidence="5">Cfa_2016G</strain>
        <tissue evidence="5">Leaf</tissue>
    </source>
</reference>
<evidence type="ECO:0000313" key="6">
    <source>
        <dbReference type="Proteomes" id="UP000327013"/>
    </source>
</evidence>
<dbReference type="PANTHER" id="PTHR48006:SF66">
    <property type="entry name" value="PROTEIN KINASE DOMAIN-CONTAINING PROTEIN"/>
    <property type="match status" value="1"/>
</dbReference>
<keyword evidence="3" id="KW-1133">Transmembrane helix</keyword>
<feature type="region of interest" description="Disordered" evidence="2">
    <location>
        <begin position="276"/>
        <end position="318"/>
    </location>
</feature>
<dbReference type="InterPro" id="IPR051824">
    <property type="entry name" value="LRR_Rcpt-Like_S/T_Kinase"/>
</dbReference>
<dbReference type="SMART" id="SM00219">
    <property type="entry name" value="TyrKc"/>
    <property type="match status" value="1"/>
</dbReference>
<dbReference type="GO" id="GO:0016020">
    <property type="term" value="C:membrane"/>
    <property type="evidence" value="ECO:0007669"/>
    <property type="project" value="UniProtKB-SubCell"/>
</dbReference>
<dbReference type="AlphaFoldDB" id="A0A5N6RQQ2"/>
<evidence type="ECO:0000256" key="3">
    <source>
        <dbReference type="SAM" id="Phobius"/>
    </source>
</evidence>
<accession>A0A5N6RQQ2</accession>
<dbReference type="Gene3D" id="3.30.200.20">
    <property type="entry name" value="Phosphorylase Kinase, domain 1"/>
    <property type="match status" value="1"/>
</dbReference>
<sequence>MINAITLIFFLQTDFMSPSENGTGISLGAKIGIVAAGAFVIFLGILIDGTIIAVKQLSSKSKQGNREFVNEIGMISALQHPHFVKLYGCCIEGNQLLLALVLKEKGSLLELVDPRLGPNYKTEEVMVMINVALLCTNVSPTIRPTMSAVVSMLEGRALVPELVPDPIISNDEMKVNALVLKEKGSLLELVDPRLGSNYKTEEVMVTINVALLCTNVSPTVRPTMSAVVSMLEGRALVPGLVPGPTLVKQFIFISLPIFPLLLPLSLQSPLNLSPSPITTTFGTERHHRRRHPPNSTSGPPPTTPTIQEPAGRTPPTAPDHCRHHQALMPTTIQCLRSPPTVPAPTISPPPIFPKIFPRSFL</sequence>
<proteinExistence type="predicted"/>
<evidence type="ECO:0000313" key="5">
    <source>
        <dbReference type="EMBL" id="KAE8124665.1"/>
    </source>
</evidence>
<keyword evidence="6" id="KW-1185">Reference proteome</keyword>
<comment type="subcellular location">
    <subcellularLocation>
        <location evidence="1">Membrane</location>
        <topology evidence="1">Single-pass type I membrane protein</topology>
    </subcellularLocation>
</comment>
<dbReference type="EMBL" id="CM017328">
    <property type="protein sequence ID" value="KAE8124665.1"/>
    <property type="molecule type" value="Genomic_DNA"/>
</dbReference>
<organism evidence="5 6">
    <name type="scientific">Carpinus fangiana</name>
    <dbReference type="NCBI Taxonomy" id="176857"/>
    <lineage>
        <taxon>Eukaryota</taxon>
        <taxon>Viridiplantae</taxon>
        <taxon>Streptophyta</taxon>
        <taxon>Embryophyta</taxon>
        <taxon>Tracheophyta</taxon>
        <taxon>Spermatophyta</taxon>
        <taxon>Magnoliopsida</taxon>
        <taxon>eudicotyledons</taxon>
        <taxon>Gunneridae</taxon>
        <taxon>Pentapetalae</taxon>
        <taxon>rosids</taxon>
        <taxon>fabids</taxon>
        <taxon>Fagales</taxon>
        <taxon>Betulaceae</taxon>
        <taxon>Carpinus</taxon>
    </lineage>
</organism>
<dbReference type="InterPro" id="IPR020635">
    <property type="entry name" value="Tyr_kinase_cat_dom"/>
</dbReference>
<dbReference type="GO" id="GO:0004713">
    <property type="term" value="F:protein tyrosine kinase activity"/>
    <property type="evidence" value="ECO:0007669"/>
    <property type="project" value="InterPro"/>
</dbReference>
<dbReference type="InterPro" id="IPR001245">
    <property type="entry name" value="Ser-Thr/Tyr_kinase_cat_dom"/>
</dbReference>
<dbReference type="Proteomes" id="UP000327013">
    <property type="component" value="Chromosome 8"/>
</dbReference>
<dbReference type="Gene3D" id="1.10.510.10">
    <property type="entry name" value="Transferase(Phosphotransferase) domain 1"/>
    <property type="match status" value="2"/>
</dbReference>
<dbReference type="InterPro" id="IPR011009">
    <property type="entry name" value="Kinase-like_dom_sf"/>
</dbReference>
<name>A0A5N6RQQ2_9ROSI</name>
<evidence type="ECO:0000256" key="1">
    <source>
        <dbReference type="ARBA" id="ARBA00004479"/>
    </source>
</evidence>
<dbReference type="OrthoDB" id="1700539at2759"/>
<dbReference type="Pfam" id="PF07714">
    <property type="entry name" value="PK_Tyr_Ser-Thr"/>
    <property type="match status" value="1"/>
</dbReference>
<keyword evidence="3" id="KW-0812">Transmembrane</keyword>
<feature type="domain" description="Tyrosine-protein kinase catalytic" evidence="4">
    <location>
        <begin position="25"/>
        <end position="231"/>
    </location>
</feature>
<evidence type="ECO:0000259" key="4">
    <source>
        <dbReference type="SMART" id="SM00219"/>
    </source>
</evidence>
<gene>
    <name evidence="5" type="ORF">FH972_019530</name>
</gene>
<dbReference type="SUPFAM" id="SSF56112">
    <property type="entry name" value="Protein kinase-like (PK-like)"/>
    <property type="match status" value="1"/>
</dbReference>
<evidence type="ECO:0000256" key="2">
    <source>
        <dbReference type="SAM" id="MobiDB-lite"/>
    </source>
</evidence>
<protein>
    <recommendedName>
        <fullName evidence="4">Tyrosine-protein kinase catalytic domain-containing protein</fullName>
    </recommendedName>
</protein>
<keyword evidence="3" id="KW-0472">Membrane</keyword>
<feature type="transmembrane region" description="Helical" evidence="3">
    <location>
        <begin position="31"/>
        <end position="54"/>
    </location>
</feature>
<dbReference type="PANTHER" id="PTHR48006">
    <property type="entry name" value="LEUCINE-RICH REPEAT-CONTAINING PROTEIN DDB_G0281931-RELATED"/>
    <property type="match status" value="1"/>
</dbReference>